<evidence type="ECO:0000256" key="9">
    <source>
        <dbReference type="ARBA" id="ARBA00022989"/>
    </source>
</evidence>
<dbReference type="PANTHER" id="PTHR43047">
    <property type="entry name" value="TWO-COMPONENT HISTIDINE PROTEIN KINASE"/>
    <property type="match status" value="1"/>
</dbReference>
<dbReference type="Gene3D" id="1.20.1730.10">
    <property type="entry name" value="Sodium/glucose cotransporter"/>
    <property type="match status" value="1"/>
</dbReference>
<proteinExistence type="inferred from homology"/>
<evidence type="ECO:0000313" key="15">
    <source>
        <dbReference type="EMBL" id="GGA36508.1"/>
    </source>
</evidence>
<evidence type="ECO:0000259" key="14">
    <source>
        <dbReference type="PROSITE" id="PS50110"/>
    </source>
</evidence>
<keyword evidence="10 12" id="KW-0472">Membrane</keyword>
<comment type="similarity">
    <text evidence="3">Belongs to the sodium:solute symporter (SSF) (TC 2.A.21) family.</text>
</comment>
<feature type="transmembrane region" description="Helical" evidence="12">
    <location>
        <begin position="417"/>
        <end position="438"/>
    </location>
</feature>
<evidence type="ECO:0000256" key="12">
    <source>
        <dbReference type="SAM" id="Phobius"/>
    </source>
</evidence>
<organism evidence="15 16">
    <name type="scientific">Sphingomonas psychrolutea</name>
    <dbReference type="NCBI Taxonomy" id="1259676"/>
    <lineage>
        <taxon>Bacteria</taxon>
        <taxon>Pseudomonadati</taxon>
        <taxon>Pseudomonadota</taxon>
        <taxon>Alphaproteobacteria</taxon>
        <taxon>Sphingomonadales</taxon>
        <taxon>Sphingomonadaceae</taxon>
        <taxon>Sphingomonas</taxon>
    </lineage>
</organism>
<dbReference type="SMART" id="SM00448">
    <property type="entry name" value="REC"/>
    <property type="match status" value="1"/>
</dbReference>
<evidence type="ECO:0000256" key="11">
    <source>
        <dbReference type="PROSITE-ProRule" id="PRU00169"/>
    </source>
</evidence>
<gene>
    <name evidence="15" type="ORF">GCM10011395_03520</name>
</gene>
<dbReference type="CDD" id="cd00130">
    <property type="entry name" value="PAS"/>
    <property type="match status" value="1"/>
</dbReference>
<evidence type="ECO:0000256" key="8">
    <source>
        <dbReference type="ARBA" id="ARBA00022777"/>
    </source>
</evidence>
<dbReference type="Gene3D" id="3.30.450.20">
    <property type="entry name" value="PAS domain"/>
    <property type="match status" value="1"/>
</dbReference>
<dbReference type="Pfam" id="PF02518">
    <property type="entry name" value="HATPase_c"/>
    <property type="match status" value="1"/>
</dbReference>
<evidence type="ECO:0000256" key="10">
    <source>
        <dbReference type="ARBA" id="ARBA00023136"/>
    </source>
</evidence>
<keyword evidence="9 12" id="KW-1133">Transmembrane helix</keyword>
<dbReference type="CDD" id="cd00082">
    <property type="entry name" value="HisKA"/>
    <property type="match status" value="1"/>
</dbReference>
<feature type="transmembrane region" description="Helical" evidence="12">
    <location>
        <begin position="291"/>
        <end position="314"/>
    </location>
</feature>
<dbReference type="PROSITE" id="PS50283">
    <property type="entry name" value="NA_SOLUT_SYMP_3"/>
    <property type="match status" value="1"/>
</dbReference>
<dbReference type="InterPro" id="IPR011006">
    <property type="entry name" value="CheY-like_superfamily"/>
</dbReference>
<dbReference type="Pfam" id="PF00512">
    <property type="entry name" value="HisKA"/>
    <property type="match status" value="1"/>
</dbReference>
<dbReference type="InterPro" id="IPR005467">
    <property type="entry name" value="His_kinase_dom"/>
</dbReference>
<dbReference type="SUPFAM" id="SSF55874">
    <property type="entry name" value="ATPase domain of HSP90 chaperone/DNA topoisomerase II/histidine kinase"/>
    <property type="match status" value="1"/>
</dbReference>
<dbReference type="PROSITE" id="PS50110">
    <property type="entry name" value="RESPONSE_REGULATORY"/>
    <property type="match status" value="1"/>
</dbReference>
<dbReference type="Pfam" id="PF00072">
    <property type="entry name" value="Response_reg"/>
    <property type="match status" value="1"/>
</dbReference>
<feature type="domain" description="Response regulatory" evidence="14">
    <location>
        <begin position="1027"/>
        <end position="1141"/>
    </location>
</feature>
<feature type="transmembrane region" description="Helical" evidence="12">
    <location>
        <begin position="450"/>
        <end position="476"/>
    </location>
</feature>
<evidence type="ECO:0000256" key="6">
    <source>
        <dbReference type="ARBA" id="ARBA00022679"/>
    </source>
</evidence>
<dbReference type="InterPro" id="IPR036890">
    <property type="entry name" value="HATPase_C_sf"/>
</dbReference>
<evidence type="ECO:0000256" key="4">
    <source>
        <dbReference type="ARBA" id="ARBA00012438"/>
    </source>
</evidence>
<keyword evidence="5 11" id="KW-0597">Phosphoprotein</keyword>
<dbReference type="Proteomes" id="UP000618591">
    <property type="component" value="Unassembled WGS sequence"/>
</dbReference>
<name>A0ABQ1G4Z5_9SPHN</name>
<evidence type="ECO:0000313" key="16">
    <source>
        <dbReference type="Proteomes" id="UP000618591"/>
    </source>
</evidence>
<evidence type="ECO:0000256" key="2">
    <source>
        <dbReference type="ARBA" id="ARBA00004141"/>
    </source>
</evidence>
<evidence type="ECO:0000256" key="7">
    <source>
        <dbReference type="ARBA" id="ARBA00022692"/>
    </source>
</evidence>
<feature type="transmembrane region" description="Helical" evidence="12">
    <location>
        <begin position="382"/>
        <end position="405"/>
    </location>
</feature>
<evidence type="ECO:0000259" key="13">
    <source>
        <dbReference type="PROSITE" id="PS50109"/>
    </source>
</evidence>
<dbReference type="PRINTS" id="PR00344">
    <property type="entry name" value="BCTRLSENSOR"/>
</dbReference>
<protein>
    <recommendedName>
        <fullName evidence="4">histidine kinase</fullName>
        <ecNumber evidence="4">2.7.13.3</ecNumber>
    </recommendedName>
</protein>
<dbReference type="SUPFAM" id="SSF52172">
    <property type="entry name" value="CheY-like"/>
    <property type="match status" value="1"/>
</dbReference>
<feature type="domain" description="Histidine kinase" evidence="13">
    <location>
        <begin position="792"/>
        <end position="1003"/>
    </location>
</feature>
<dbReference type="InterPro" id="IPR001789">
    <property type="entry name" value="Sig_transdc_resp-reg_receiver"/>
</dbReference>
<dbReference type="InterPro" id="IPR000014">
    <property type="entry name" value="PAS"/>
</dbReference>
<dbReference type="SMART" id="SM00387">
    <property type="entry name" value="HATPase_c"/>
    <property type="match status" value="1"/>
</dbReference>
<feature type="transmembrane region" description="Helical" evidence="12">
    <location>
        <begin position="198"/>
        <end position="224"/>
    </location>
</feature>
<dbReference type="Pfam" id="PF12860">
    <property type="entry name" value="PAS_7"/>
    <property type="match status" value="1"/>
</dbReference>
<dbReference type="SMART" id="SM00388">
    <property type="entry name" value="HisKA"/>
    <property type="match status" value="1"/>
</dbReference>
<sequence length="1152" mass="122122">MGRPLVGPSRQRQSEESEIGTLIAVTAIVAYGAVLFAIAYWFDRRGMPSGLGRLAYPMSLAVYCSSWTFFGGVGTAATTGWTYLSIYLGPVLLFLIAPGLFDRVVKLSREAGSTSIADFIAACYGRSRSIAAIVAGFALLAALPYIALQLRSVSASFAALVGLEHAVWVGPMTAALLCIFAISFGARRYEVAGRNQGLVALIAGESVVKLVSFTALGIFAVIVFSHAPPIMQARGSGMLLAHFRPGDLSPEFAVQTLLSAIAFFCLPRQFYVGVIQATGDNPMRSARWPLIFYFLAISILVLPLALAGLTVLPAGAAPDLIVLNLPLVYGNRTIALLAFIGGFSAATAMVIAETIALSTMATNDLLAPLLLRIRPSSGEADVGRLMLGARRTIIIAIIATALWYGQESESGHSLASIGLIAFAGVAQFAPAMIGSVSFHFNDARAARAGLIGGLLCWTYCLFLPSIGGNCIGIVFSEASSGLLDPQALGRVDLGSPLVNGCVWSIGLNVGLMLLFRFVVPRHSTVAPAAIEGSFGSVATMGQLKALVARFVGEAQAAESFDGMRTGPNAPGDPEAPIGGPAARLAERLIASVIGGSSARLIVTSTMAGAALDVGDVVRLLDHSGQSLQFSRTLLSGTLAAIDPGVSVIDANLRLVAWNPQYLEMFDYPEDYVVVGRPVADLIRYNAERGECGPGEVEQHVERRLAHMRRGTAHSFERQRPSGRWIKTVGRSMPGAGYVMSFTDITTEKNAQAELESRVEARTRDLETINIALAEAKTFAEAATRDKTRFLAAASHDLLQPLHAARLFCSALDVAAGDPNWPLVRNIDRAIESADGLLRALLDVSRLDSGGIVPRPARFDLDTLIDELVAEFTPSATERALTLHAHPAHFVVQTDRLLLRSILQNFLSNAVRHTASGRVWIGSRRRGHDVLIEVRDTGPGIAAHDQMRIFREFERLETPGSGGGGVGLGLAIVERTARLLGVSLSLRSAVGRGSTFAVSIPIAAGARAIRVSRPSPDPQPKVDITGLNILCLDDDPLVLEALGVALRARGCIPWLTATANAAIARASAARPAAGLIDFHLGNGRDGLDVAEALRRAHPGLAIALITADNRIRDDVRFGASGVTLLPKPVDPPQLWQWLQTAARTDAGAPPTPL</sequence>
<comment type="catalytic activity">
    <reaction evidence="1">
        <text>ATP + protein L-histidine = ADP + protein N-phospho-L-histidine.</text>
        <dbReference type="EC" id="2.7.13.3"/>
    </reaction>
</comment>
<dbReference type="EMBL" id="BMDW01000002">
    <property type="protein sequence ID" value="GGA36508.1"/>
    <property type="molecule type" value="Genomic_DNA"/>
</dbReference>
<dbReference type="InterPro" id="IPR003661">
    <property type="entry name" value="HisK_dim/P_dom"/>
</dbReference>
<feature type="transmembrane region" description="Helical" evidence="12">
    <location>
        <begin position="80"/>
        <end position="101"/>
    </location>
</feature>
<keyword evidence="6" id="KW-0808">Transferase</keyword>
<accession>A0ABQ1G4Z5</accession>
<dbReference type="InterPro" id="IPR035965">
    <property type="entry name" value="PAS-like_dom_sf"/>
</dbReference>
<feature type="transmembrane region" description="Helical" evidence="12">
    <location>
        <begin position="130"/>
        <end position="148"/>
    </location>
</feature>
<dbReference type="PROSITE" id="PS50109">
    <property type="entry name" value="HIS_KIN"/>
    <property type="match status" value="1"/>
</dbReference>
<feature type="transmembrane region" description="Helical" evidence="12">
    <location>
        <begin position="20"/>
        <end position="42"/>
    </location>
</feature>
<dbReference type="CDD" id="cd00156">
    <property type="entry name" value="REC"/>
    <property type="match status" value="1"/>
</dbReference>
<dbReference type="Gene3D" id="1.10.287.130">
    <property type="match status" value="1"/>
</dbReference>
<dbReference type="InterPro" id="IPR038377">
    <property type="entry name" value="Na/Glc_symporter_sf"/>
</dbReference>
<dbReference type="Gene3D" id="3.30.565.10">
    <property type="entry name" value="Histidine kinase-like ATPase, C-terminal domain"/>
    <property type="match status" value="1"/>
</dbReference>
<dbReference type="GO" id="GO:0016301">
    <property type="term" value="F:kinase activity"/>
    <property type="evidence" value="ECO:0007669"/>
    <property type="project" value="UniProtKB-KW"/>
</dbReference>
<reference evidence="16" key="1">
    <citation type="journal article" date="2019" name="Int. J. Syst. Evol. Microbiol.">
        <title>The Global Catalogue of Microorganisms (GCM) 10K type strain sequencing project: providing services to taxonomists for standard genome sequencing and annotation.</title>
        <authorList>
            <consortium name="The Broad Institute Genomics Platform"/>
            <consortium name="The Broad Institute Genome Sequencing Center for Infectious Disease"/>
            <person name="Wu L."/>
            <person name="Ma J."/>
        </authorList>
    </citation>
    <scope>NUCLEOTIDE SEQUENCE [LARGE SCALE GENOMIC DNA]</scope>
    <source>
        <strain evidence="16">CGMCC 1.10106</strain>
    </source>
</reference>
<dbReference type="InterPro" id="IPR003594">
    <property type="entry name" value="HATPase_dom"/>
</dbReference>
<dbReference type="PANTHER" id="PTHR43047:SF9">
    <property type="entry name" value="HISTIDINE KINASE"/>
    <property type="match status" value="1"/>
</dbReference>
<evidence type="ECO:0000256" key="5">
    <source>
        <dbReference type="ARBA" id="ARBA00022553"/>
    </source>
</evidence>
<feature type="transmembrane region" description="Helical" evidence="12">
    <location>
        <begin position="54"/>
        <end position="74"/>
    </location>
</feature>
<dbReference type="InterPro" id="IPR001734">
    <property type="entry name" value="Na/solute_symporter"/>
</dbReference>
<evidence type="ECO:0000256" key="3">
    <source>
        <dbReference type="ARBA" id="ARBA00006434"/>
    </source>
</evidence>
<comment type="subcellular location">
    <subcellularLocation>
        <location evidence="2">Membrane</location>
        <topology evidence="2">Multi-pass membrane protein</topology>
    </subcellularLocation>
</comment>
<feature type="transmembrane region" description="Helical" evidence="12">
    <location>
        <begin position="252"/>
        <end position="271"/>
    </location>
</feature>
<feature type="transmembrane region" description="Helical" evidence="12">
    <location>
        <begin position="168"/>
        <end position="186"/>
    </location>
</feature>
<feature type="transmembrane region" description="Helical" evidence="12">
    <location>
        <begin position="334"/>
        <end position="361"/>
    </location>
</feature>
<dbReference type="InterPro" id="IPR036097">
    <property type="entry name" value="HisK_dim/P_sf"/>
</dbReference>
<evidence type="ECO:0000256" key="1">
    <source>
        <dbReference type="ARBA" id="ARBA00000085"/>
    </source>
</evidence>
<feature type="modified residue" description="4-aspartylphosphate" evidence="11">
    <location>
        <position position="1076"/>
    </location>
</feature>
<keyword evidence="8 15" id="KW-0418">Kinase</keyword>
<comment type="caution">
    <text evidence="15">The sequence shown here is derived from an EMBL/GenBank/DDBJ whole genome shotgun (WGS) entry which is preliminary data.</text>
</comment>
<keyword evidence="16" id="KW-1185">Reference proteome</keyword>
<dbReference type="SUPFAM" id="SSF47384">
    <property type="entry name" value="Homodimeric domain of signal transducing histidine kinase"/>
    <property type="match status" value="1"/>
</dbReference>
<dbReference type="EC" id="2.7.13.3" evidence="4"/>
<dbReference type="InterPro" id="IPR004358">
    <property type="entry name" value="Sig_transdc_His_kin-like_C"/>
</dbReference>
<dbReference type="Gene3D" id="3.40.50.2300">
    <property type="match status" value="1"/>
</dbReference>
<dbReference type="SUPFAM" id="SSF55785">
    <property type="entry name" value="PYP-like sensor domain (PAS domain)"/>
    <property type="match status" value="1"/>
</dbReference>
<keyword evidence="7 12" id="KW-0812">Transmembrane</keyword>